<reference evidence="4" key="1">
    <citation type="journal article" date="2010" name="Trends Microbiol.">
        <title>Distinct gene set in two different lineages of ammonia-oxidizing archaea supports the phylum Thaumarchaeota.</title>
        <authorList>
            <person name="Spang A."/>
            <person name="Hatzenpichler R."/>
            <person name="Brochier-Armanet C."/>
            <person name="Rattei T."/>
            <person name="Tischler P."/>
            <person name="Spieck E."/>
            <person name="Streit W."/>
            <person name="Stahl D.A."/>
            <person name="Wagner M."/>
            <person name="Schleper C."/>
        </authorList>
    </citation>
    <scope>NUCLEOTIDE SEQUENCE</scope>
    <source>
        <strain evidence="4">Enrichment culture Ga9.2</strain>
    </source>
</reference>
<dbReference type="InterPro" id="IPR004038">
    <property type="entry name" value="Ribosomal_eL8/eL30/eS12/Gad45"/>
</dbReference>
<dbReference type="PANTHER" id="PTHR11449">
    <property type="entry name" value="RIBOSOMAL PROTEIN L30"/>
    <property type="match status" value="1"/>
</dbReference>
<protein>
    <submittedName>
        <fullName evidence="4">R-protein L30e</fullName>
    </submittedName>
</protein>
<dbReference type="EMBL" id="HM230046">
    <property type="protein sequence ID" value="ADK26044.1"/>
    <property type="molecule type" value="Genomic_DNA"/>
</dbReference>
<dbReference type="GO" id="GO:0003723">
    <property type="term" value="F:RNA binding"/>
    <property type="evidence" value="ECO:0007669"/>
    <property type="project" value="InterPro"/>
</dbReference>
<evidence type="ECO:0000256" key="2">
    <source>
        <dbReference type="ARBA" id="ARBA00023274"/>
    </source>
</evidence>
<keyword evidence="1" id="KW-0689">Ribosomal protein</keyword>
<organism evidence="4">
    <name type="scientific">Candidatus Nitrososphaera gargensis</name>
    <dbReference type="NCBI Taxonomy" id="497727"/>
    <lineage>
        <taxon>Archaea</taxon>
        <taxon>Nitrososphaerota</taxon>
        <taxon>Nitrososphaeria</taxon>
        <taxon>Nitrososphaerales</taxon>
        <taxon>Nitrososphaeraceae</taxon>
        <taxon>Nitrososphaera</taxon>
    </lineage>
</organism>
<dbReference type="GO" id="GO:1990904">
    <property type="term" value="C:ribonucleoprotein complex"/>
    <property type="evidence" value="ECO:0007669"/>
    <property type="project" value="UniProtKB-KW"/>
</dbReference>
<dbReference type="Pfam" id="PF01248">
    <property type="entry name" value="Ribosomal_L7Ae"/>
    <property type="match status" value="1"/>
</dbReference>
<dbReference type="OMA" id="CNKPFRI"/>
<evidence type="ECO:0000313" key="4">
    <source>
        <dbReference type="EMBL" id="ADK26044.1"/>
    </source>
</evidence>
<dbReference type="InterPro" id="IPR029064">
    <property type="entry name" value="Ribosomal_eL30-like_sf"/>
</dbReference>
<evidence type="ECO:0000256" key="1">
    <source>
        <dbReference type="ARBA" id="ARBA00022980"/>
    </source>
</evidence>
<sequence>MKVLEKVIRDAVAADKYKSGVKEVLQSVKGTKLIIVSKSIDSADRAKLEEQAKAANVAVYEYHGTSVQLGKLCNKPFRITAIAIKSGTAAEIEAIMAEKEAAAAK</sequence>
<dbReference type="SUPFAM" id="SSF55315">
    <property type="entry name" value="L30e-like"/>
    <property type="match status" value="1"/>
</dbReference>
<accession>E0A1I8</accession>
<feature type="domain" description="Ribosomal protein eL8/eL30/eS12/Gadd45" evidence="3">
    <location>
        <begin position="4"/>
        <end position="91"/>
    </location>
</feature>
<dbReference type="AlphaFoldDB" id="E0A1I8"/>
<evidence type="ECO:0000259" key="3">
    <source>
        <dbReference type="Pfam" id="PF01248"/>
    </source>
</evidence>
<name>E0A1I8_9ARCH</name>
<dbReference type="Gene3D" id="3.30.1330.30">
    <property type="match status" value="1"/>
</dbReference>
<keyword evidence="2" id="KW-0687">Ribonucleoprotein</keyword>
<dbReference type="InterPro" id="IPR039109">
    <property type="entry name" value="Ribosomal_eL30-like"/>
</dbReference>
<dbReference type="GO" id="GO:0005840">
    <property type="term" value="C:ribosome"/>
    <property type="evidence" value="ECO:0007669"/>
    <property type="project" value="UniProtKB-KW"/>
</dbReference>
<feature type="non-terminal residue" evidence="4">
    <location>
        <position position="105"/>
    </location>
</feature>
<proteinExistence type="predicted"/>